<proteinExistence type="predicted"/>
<organism evidence="1 2">
    <name type="scientific">Chitinophaga ginsengisoli</name>
    <dbReference type="NCBI Taxonomy" id="363837"/>
    <lineage>
        <taxon>Bacteria</taxon>
        <taxon>Pseudomonadati</taxon>
        <taxon>Bacteroidota</taxon>
        <taxon>Chitinophagia</taxon>
        <taxon>Chitinophagales</taxon>
        <taxon>Chitinophagaceae</taxon>
        <taxon>Chitinophaga</taxon>
    </lineage>
</organism>
<evidence type="ECO:0000313" key="2">
    <source>
        <dbReference type="Proteomes" id="UP000240978"/>
    </source>
</evidence>
<keyword evidence="2" id="KW-1185">Reference proteome</keyword>
<sequence length="90" mass="10536">MMTRQITIAHNDQHQLYDISFERRAHATIYHIAPNIHSNVSFPRQFEIIKNDDSDQPQYETENLNEENKEIADALWKQISLLPPQFSGGK</sequence>
<dbReference type="EMBL" id="PYGK01000002">
    <property type="protein sequence ID" value="PSL34850.1"/>
    <property type="molecule type" value="Genomic_DNA"/>
</dbReference>
<evidence type="ECO:0000313" key="1">
    <source>
        <dbReference type="EMBL" id="PSL34850.1"/>
    </source>
</evidence>
<protein>
    <submittedName>
        <fullName evidence="1">Uncharacterized protein</fullName>
    </submittedName>
</protein>
<accession>A0A2P8GLM2</accession>
<dbReference type="Proteomes" id="UP000240978">
    <property type="component" value="Unassembled WGS sequence"/>
</dbReference>
<dbReference type="OrthoDB" id="673218at2"/>
<gene>
    <name evidence="1" type="ORF">CLV42_102423</name>
</gene>
<name>A0A2P8GLM2_9BACT</name>
<dbReference type="RefSeq" id="WP_106601107.1">
    <property type="nucleotide sequence ID" value="NZ_PYGK01000002.1"/>
</dbReference>
<reference evidence="1 2" key="1">
    <citation type="submission" date="2018-03" db="EMBL/GenBank/DDBJ databases">
        <title>Genomic Encyclopedia of Archaeal and Bacterial Type Strains, Phase II (KMG-II): from individual species to whole genera.</title>
        <authorList>
            <person name="Goeker M."/>
        </authorList>
    </citation>
    <scope>NUCLEOTIDE SEQUENCE [LARGE SCALE GENOMIC DNA]</scope>
    <source>
        <strain evidence="1 2">DSM 18107</strain>
    </source>
</reference>
<comment type="caution">
    <text evidence="1">The sequence shown here is derived from an EMBL/GenBank/DDBJ whole genome shotgun (WGS) entry which is preliminary data.</text>
</comment>
<dbReference type="AlphaFoldDB" id="A0A2P8GLM2"/>